<evidence type="ECO:0000256" key="1">
    <source>
        <dbReference type="ARBA" id="ARBA00022679"/>
    </source>
</evidence>
<dbReference type="AlphaFoldDB" id="A0AAW5ANM4"/>
<dbReference type="GO" id="GO:0016757">
    <property type="term" value="F:glycosyltransferase activity"/>
    <property type="evidence" value="ECO:0007669"/>
    <property type="project" value="TreeGrafter"/>
</dbReference>
<organism evidence="2 3">
    <name type="scientific">Neisseria lisongii</name>
    <dbReference type="NCBI Taxonomy" id="2912188"/>
    <lineage>
        <taxon>Bacteria</taxon>
        <taxon>Pseudomonadati</taxon>
        <taxon>Pseudomonadota</taxon>
        <taxon>Betaproteobacteria</taxon>
        <taxon>Neisseriales</taxon>
        <taxon>Neisseriaceae</taxon>
        <taxon>Neisseria</taxon>
    </lineage>
</organism>
<dbReference type="PANTHER" id="PTHR46401">
    <property type="entry name" value="GLYCOSYLTRANSFERASE WBBK-RELATED"/>
    <property type="match status" value="1"/>
</dbReference>
<dbReference type="RefSeq" id="WP_237092936.1">
    <property type="nucleotide sequence ID" value="NZ_JAKKDL010000007.1"/>
</dbReference>
<dbReference type="Gene3D" id="3.40.50.2000">
    <property type="entry name" value="Glycogen Phosphorylase B"/>
    <property type="match status" value="2"/>
</dbReference>
<evidence type="ECO:0000313" key="2">
    <source>
        <dbReference type="EMBL" id="MCF7530046.1"/>
    </source>
</evidence>
<dbReference type="EMBL" id="JAKKDL010000007">
    <property type="protein sequence ID" value="MCF7530046.1"/>
    <property type="molecule type" value="Genomic_DNA"/>
</dbReference>
<dbReference type="SUPFAM" id="SSF53756">
    <property type="entry name" value="UDP-Glycosyltransferase/glycogen phosphorylase"/>
    <property type="match status" value="2"/>
</dbReference>
<dbReference type="CDD" id="cd03801">
    <property type="entry name" value="GT4_PimA-like"/>
    <property type="match status" value="1"/>
</dbReference>
<comment type="caution">
    <text evidence="2">The sequence shown here is derived from an EMBL/GenBank/DDBJ whole genome shotgun (WGS) entry which is preliminary data.</text>
</comment>
<evidence type="ECO:0000313" key="3">
    <source>
        <dbReference type="Proteomes" id="UP001201397"/>
    </source>
</evidence>
<name>A0AAW5ANM4_9NEIS</name>
<dbReference type="PANTHER" id="PTHR46401:SF2">
    <property type="entry name" value="GLYCOSYLTRANSFERASE WBBK-RELATED"/>
    <property type="match status" value="1"/>
</dbReference>
<gene>
    <name evidence="2" type="ORF">L4H06_07400</name>
</gene>
<keyword evidence="1" id="KW-0808">Transferase</keyword>
<reference evidence="2" key="1">
    <citation type="submission" date="2022-01" db="EMBL/GenBank/DDBJ databases">
        <title>Neisseria sp. ZJ104.</title>
        <authorList>
            <person name="Yang C."/>
        </authorList>
    </citation>
    <scope>NUCLEOTIDE SEQUENCE</scope>
    <source>
        <strain evidence="2">ZJ104</strain>
    </source>
</reference>
<protein>
    <submittedName>
        <fullName evidence="2">Glycosyltransferase</fullName>
    </submittedName>
</protein>
<dbReference type="GO" id="GO:0009103">
    <property type="term" value="P:lipopolysaccharide biosynthetic process"/>
    <property type="evidence" value="ECO:0007669"/>
    <property type="project" value="TreeGrafter"/>
</dbReference>
<accession>A0AAW5ANM4</accession>
<sequence>MNNVKKVLVSGYDLKFWNALQKELEKTGLFEFKQDTTIGNYGHNDQKALELIEWADILIAEWTLNNAVFLAKHKKPHQKLITRFHLQERWTEYPKILDYSKVDGIIFVGAHIMQECIAKFNIPSHICQVVGNFIDMDKYKLPKFGDSTFNIGIIGIVPARKRLDLAFDTLQELLKYHPSYRLHVKGPSPDSYAWLWKREDEKKYYERLYERINSSDLRNHVVFDPAGDDVNYWLQKIGYILSPSDFESFHVAVSEGVSSSSLPIVWDWEGASEIYPPFQLMKDPKNTAKFINLMRNSTVREKLLAHSQSVIKKKYDKKVITEKFIDILISEQEEKFNSTNLEKFKKIIVVYSITNFITFHRKEMLTALANCLDDSSYLLIVEPGSHYKTLLDKNLEDEISLKKFANTEIIPLGSNIGRIKALHGNIPKEVNCDNNLKKLTSLKDSIAYFINQNFKNPTIYHWLYKPEQIKHVSPGEKYIYEVYDEYTMDFATGEVKKDVAQLEEKVLKNASYVFLTSQPLFERKKNHINLKRSKVISNGVVFDLFNKYYSVEKSISNKRKSVGYLGNLSNFFDWKLMFELCVEKENIDFFFHGQLELKDEENIEYFNKINTLPNTYFSGRVTREQGAAAISCYDVLIIPFVINDAMHAVNPLKLWEYFATGKPVISSPMDAIKITQPELYVATNKQDWLHSLDIALQESEDEPVRERRIKMARNVSWDILAEQYYKGLKEVS</sequence>
<dbReference type="Proteomes" id="UP001201397">
    <property type="component" value="Unassembled WGS sequence"/>
</dbReference>
<proteinExistence type="predicted"/>